<dbReference type="OrthoDB" id="9811121at2"/>
<dbReference type="GO" id="GO:0050152">
    <property type="term" value="F:omega-amidase activity"/>
    <property type="evidence" value="ECO:0007669"/>
    <property type="project" value="UniProtKB-EC"/>
</dbReference>
<dbReference type="AlphaFoldDB" id="A0A558HIA8"/>
<dbReference type="STRING" id="553385.GCA_000591415_03470"/>
<protein>
    <recommendedName>
        <fullName evidence="5">Omega-amidase YafV</fullName>
        <ecNumber evidence="3">3.5.1.3</ecNumber>
    </recommendedName>
</protein>
<feature type="domain" description="CN hydrolase" evidence="6">
    <location>
        <begin position="21"/>
        <end position="288"/>
    </location>
</feature>
<organism evidence="7 8">
    <name type="scientific">Cobetia crustatorum</name>
    <dbReference type="NCBI Taxonomy" id="553385"/>
    <lineage>
        <taxon>Bacteria</taxon>
        <taxon>Pseudomonadati</taxon>
        <taxon>Pseudomonadota</taxon>
        <taxon>Gammaproteobacteria</taxon>
        <taxon>Oceanospirillales</taxon>
        <taxon>Halomonadaceae</taxon>
        <taxon>Cobetia</taxon>
    </lineage>
</organism>
<dbReference type="Gene3D" id="3.60.110.10">
    <property type="entry name" value="Carbon-nitrogen hydrolase"/>
    <property type="match status" value="1"/>
</dbReference>
<dbReference type="InterPro" id="IPR036526">
    <property type="entry name" value="C-N_Hydrolase_sf"/>
</dbReference>
<dbReference type="EMBL" id="VNFH01000009">
    <property type="protein sequence ID" value="TVU68869.1"/>
    <property type="molecule type" value="Genomic_DNA"/>
</dbReference>
<comment type="similarity">
    <text evidence="1">Belongs to the carbon-nitrogen hydrolase superfamily. NIT1/NIT2 family.</text>
</comment>
<comment type="caution">
    <text evidence="7">The sequence shown here is derived from an EMBL/GenBank/DDBJ whole genome shotgun (WGS) entry which is preliminary data.</text>
</comment>
<evidence type="ECO:0000256" key="2">
    <source>
        <dbReference type="ARBA" id="ARBA00022801"/>
    </source>
</evidence>
<dbReference type="PANTHER" id="PTHR47799">
    <property type="entry name" value="OMEGA-AMIDASE YAFV"/>
    <property type="match status" value="1"/>
</dbReference>
<evidence type="ECO:0000256" key="3">
    <source>
        <dbReference type="ARBA" id="ARBA00039118"/>
    </source>
</evidence>
<gene>
    <name evidence="7" type="ORF">FQP86_13410</name>
</gene>
<evidence type="ECO:0000259" key="6">
    <source>
        <dbReference type="PROSITE" id="PS50263"/>
    </source>
</evidence>
<keyword evidence="2" id="KW-0378">Hydrolase</keyword>
<name>A0A558HIA8_9GAMM</name>
<dbReference type="Pfam" id="PF00795">
    <property type="entry name" value="CN_hydrolase"/>
    <property type="match status" value="1"/>
</dbReference>
<evidence type="ECO:0000313" key="8">
    <source>
        <dbReference type="Proteomes" id="UP000319941"/>
    </source>
</evidence>
<dbReference type="Proteomes" id="UP000319941">
    <property type="component" value="Unassembled WGS sequence"/>
</dbReference>
<dbReference type="CDD" id="cd07575">
    <property type="entry name" value="Xc-1258_like"/>
    <property type="match status" value="1"/>
</dbReference>
<sequence>MTTQPHAEQLQTSATPATQRLRVSLVQADLRWEDPAENCRLLSEQLDAAGLVASAVAGPEGHNAVTDLIVLPEMFATGFTMNSRQMAEPMATSSSVAWLKQQAVTRGCVMTGSVAILDGEECYNRMLWATPDGQVTHYDKRHLFRMAGEHERYGMGHERVIVELGGFRIQLSVCYDLRFPTWLRQRPVIGGVSEAEAATDSAFEYDLLLCVANWPGVRRHPWRTLLQARAIENLAYVVGVNRVGDDANGLHYTGDSMVCDFKGEPILDPVPDQPFIETVTLERAALDEFRTKFPAWMDADHFILEA</sequence>
<evidence type="ECO:0000256" key="5">
    <source>
        <dbReference type="ARBA" id="ARBA00072139"/>
    </source>
</evidence>
<dbReference type="PANTHER" id="PTHR47799:SF1">
    <property type="entry name" value="OMEGA-AMIDASE YAFV"/>
    <property type="match status" value="1"/>
</dbReference>
<dbReference type="InterPro" id="IPR052737">
    <property type="entry name" value="Omega-amidase_YafV"/>
</dbReference>
<proteinExistence type="inferred from homology"/>
<accession>A0A558HIA8</accession>
<dbReference type="SUPFAM" id="SSF56317">
    <property type="entry name" value="Carbon-nitrogen hydrolase"/>
    <property type="match status" value="1"/>
</dbReference>
<dbReference type="GO" id="GO:0106008">
    <property type="term" value="F:2-oxoglutaramate amidase activity"/>
    <property type="evidence" value="ECO:0007669"/>
    <property type="project" value="TreeGrafter"/>
</dbReference>
<dbReference type="InterPro" id="IPR003010">
    <property type="entry name" value="C-N_Hydrolase"/>
</dbReference>
<dbReference type="RefSeq" id="WP_024953218.1">
    <property type="nucleotide sequence ID" value="NZ_CAWOWR010000147.1"/>
</dbReference>
<evidence type="ECO:0000313" key="7">
    <source>
        <dbReference type="EMBL" id="TVU68869.1"/>
    </source>
</evidence>
<evidence type="ECO:0000256" key="4">
    <source>
        <dbReference type="ARBA" id="ARBA00052904"/>
    </source>
</evidence>
<evidence type="ECO:0000256" key="1">
    <source>
        <dbReference type="ARBA" id="ARBA00010613"/>
    </source>
</evidence>
<dbReference type="FunFam" id="3.60.110.10:FF:000004">
    <property type="entry name" value="Carbon-nitrogen hydrolase"/>
    <property type="match status" value="1"/>
</dbReference>
<keyword evidence="8" id="KW-1185">Reference proteome</keyword>
<dbReference type="EC" id="3.5.1.3" evidence="3"/>
<dbReference type="PROSITE" id="PS50263">
    <property type="entry name" value="CN_HYDROLASE"/>
    <property type="match status" value="1"/>
</dbReference>
<comment type="catalytic activity">
    <reaction evidence="4">
        <text>a monoamide of a dicarboxylate + H2O = a dicarboxylate + NH4(+)</text>
        <dbReference type="Rhea" id="RHEA:11716"/>
        <dbReference type="ChEBI" id="CHEBI:15377"/>
        <dbReference type="ChEBI" id="CHEBI:28938"/>
        <dbReference type="ChEBI" id="CHEBI:28965"/>
        <dbReference type="ChEBI" id="CHEBI:77450"/>
        <dbReference type="EC" id="3.5.1.3"/>
    </reaction>
</comment>
<reference evidence="7 8" key="1">
    <citation type="submission" date="2019-07" db="EMBL/GenBank/DDBJ databases">
        <title>Diversity of Bacteria from Kongsfjorden, Arctic.</title>
        <authorList>
            <person name="Yu Y."/>
        </authorList>
    </citation>
    <scope>NUCLEOTIDE SEQUENCE [LARGE SCALE GENOMIC DNA]</scope>
    <source>
        <strain evidence="7 8">SM1923</strain>
    </source>
</reference>